<organism evidence="1 2">
    <name type="scientific">Pseudomonas mosselii</name>
    <dbReference type="NCBI Taxonomy" id="78327"/>
    <lineage>
        <taxon>Bacteria</taxon>
        <taxon>Pseudomonadati</taxon>
        <taxon>Pseudomonadota</taxon>
        <taxon>Gammaproteobacteria</taxon>
        <taxon>Pseudomonadales</taxon>
        <taxon>Pseudomonadaceae</taxon>
        <taxon>Pseudomonas</taxon>
    </lineage>
</organism>
<evidence type="ECO:0000313" key="2">
    <source>
        <dbReference type="Proteomes" id="UP000825591"/>
    </source>
</evidence>
<dbReference type="EMBL" id="CP081966">
    <property type="protein sequence ID" value="QZP29559.1"/>
    <property type="molecule type" value="Genomic_DNA"/>
</dbReference>
<reference evidence="1 2" key="1">
    <citation type="submission" date="2021-08" db="EMBL/GenBank/DDBJ databases">
        <title>Bactericidal Effect of Pseudomonas oryziphila sp. nov., a novel Pseudomonas Species Against Xanthomonas oryzae Reduces Disease Severity of Bacterial Leaf Streak of Rice.</title>
        <authorList>
            <person name="Yang R."/>
            <person name="Li S."/>
            <person name="Li Y."/>
            <person name="Yan Y."/>
            <person name="Fang Y."/>
            <person name="Zou L."/>
            <person name="Chen G."/>
        </authorList>
    </citation>
    <scope>NUCLEOTIDE SEQUENCE [LARGE SCALE GENOMIC DNA]</scope>
    <source>
        <strain evidence="1 2">DSM 17497</strain>
    </source>
</reference>
<dbReference type="Proteomes" id="UP000825591">
    <property type="component" value="Chromosome"/>
</dbReference>
<protein>
    <submittedName>
        <fullName evidence="1">Uncharacterized protein</fullName>
    </submittedName>
</protein>
<sequence length="80" mass="9659">MKFLEQIWDWAFPDKRSEAEKEKEREFIQAVNQLKTLRVTSHGRMSIDPEEIRDQVLQSRESYKDLISPLHRKQNPDFDV</sequence>
<evidence type="ECO:0000313" key="1">
    <source>
        <dbReference type="EMBL" id="QZP29559.1"/>
    </source>
</evidence>
<keyword evidence="2" id="KW-1185">Reference proteome</keyword>
<accession>A0ABX9B8A6</accession>
<name>A0ABX9B8A6_9PSED</name>
<gene>
    <name evidence="1" type="ORF">K5H97_10440</name>
</gene>
<proteinExistence type="predicted"/>